<gene>
    <name evidence="1" type="ORF">FSCOSCO3_A021060</name>
</gene>
<keyword evidence="2" id="KW-1185">Reference proteome</keyword>
<proteinExistence type="predicted"/>
<dbReference type="Proteomes" id="UP001314229">
    <property type="component" value="Unassembled WGS sequence"/>
</dbReference>
<sequence>MSARACACVCAFFQSNGSKGMSRLDAREATGVKTPSGWISLQPHSWLLFAGRQRCSVHTEAAGGLATKHFETLAALSHRTRITITFIIRQQNESTGPKTRPVPAA</sequence>
<evidence type="ECO:0000313" key="2">
    <source>
        <dbReference type="Proteomes" id="UP001314229"/>
    </source>
</evidence>
<evidence type="ECO:0000313" key="1">
    <source>
        <dbReference type="EMBL" id="CAK6971850.1"/>
    </source>
</evidence>
<evidence type="ECO:0008006" key="3">
    <source>
        <dbReference type="Google" id="ProtNLM"/>
    </source>
</evidence>
<accession>A0AAV1PKB8</accession>
<comment type="caution">
    <text evidence="1">The sequence shown here is derived from an EMBL/GenBank/DDBJ whole genome shotgun (WGS) entry which is preliminary data.</text>
</comment>
<organism evidence="1 2">
    <name type="scientific">Scomber scombrus</name>
    <name type="common">Atlantic mackerel</name>
    <name type="synonym">Scomber vernalis</name>
    <dbReference type="NCBI Taxonomy" id="13677"/>
    <lineage>
        <taxon>Eukaryota</taxon>
        <taxon>Metazoa</taxon>
        <taxon>Chordata</taxon>
        <taxon>Craniata</taxon>
        <taxon>Vertebrata</taxon>
        <taxon>Euteleostomi</taxon>
        <taxon>Actinopterygii</taxon>
        <taxon>Neopterygii</taxon>
        <taxon>Teleostei</taxon>
        <taxon>Neoteleostei</taxon>
        <taxon>Acanthomorphata</taxon>
        <taxon>Pelagiaria</taxon>
        <taxon>Scombriformes</taxon>
        <taxon>Scombridae</taxon>
        <taxon>Scomber</taxon>
    </lineage>
</organism>
<protein>
    <recommendedName>
        <fullName evidence="3">Secreted protein</fullName>
    </recommendedName>
</protein>
<reference evidence="1 2" key="1">
    <citation type="submission" date="2024-01" db="EMBL/GenBank/DDBJ databases">
        <authorList>
            <person name="Alioto T."/>
            <person name="Alioto T."/>
            <person name="Gomez Garrido J."/>
        </authorList>
    </citation>
    <scope>NUCLEOTIDE SEQUENCE [LARGE SCALE GENOMIC DNA]</scope>
</reference>
<dbReference type="AlphaFoldDB" id="A0AAV1PKB8"/>
<dbReference type="EMBL" id="CAWUFR010000187">
    <property type="protein sequence ID" value="CAK6971850.1"/>
    <property type="molecule type" value="Genomic_DNA"/>
</dbReference>
<name>A0AAV1PKB8_SCOSC</name>